<dbReference type="GO" id="GO:1990904">
    <property type="term" value="C:ribonucleoprotein complex"/>
    <property type="evidence" value="ECO:0007669"/>
    <property type="project" value="UniProtKB-KW"/>
</dbReference>
<protein>
    <recommendedName>
        <fullName evidence="4 5">Large ribosomal subunit protein bL33</fullName>
    </recommendedName>
</protein>
<sequence>MAAKSPVLTVSLKCTECNRRNYYKQRKRTFKKKLEFKKYCPHCNKHTLHVESKI</sequence>
<dbReference type="Gene3D" id="2.20.28.120">
    <property type="entry name" value="Ribosomal protein L33"/>
    <property type="match status" value="1"/>
</dbReference>
<dbReference type="GO" id="GO:0006412">
    <property type="term" value="P:translation"/>
    <property type="evidence" value="ECO:0007669"/>
    <property type="project" value="UniProtKB-UniRule"/>
</dbReference>
<comment type="similarity">
    <text evidence="1 5">Belongs to the bacterial ribosomal protein bL33 family.</text>
</comment>
<keyword evidence="7" id="KW-1185">Reference proteome</keyword>
<dbReference type="HAMAP" id="MF_00294">
    <property type="entry name" value="Ribosomal_bL33"/>
    <property type="match status" value="1"/>
</dbReference>
<evidence type="ECO:0000313" key="6">
    <source>
        <dbReference type="EMBL" id="SHE27981.1"/>
    </source>
</evidence>
<evidence type="ECO:0000256" key="2">
    <source>
        <dbReference type="ARBA" id="ARBA00022980"/>
    </source>
</evidence>
<dbReference type="Pfam" id="PF00471">
    <property type="entry name" value="Ribosomal_L33"/>
    <property type="match status" value="1"/>
</dbReference>
<gene>
    <name evidence="5" type="primary">rpmG</name>
    <name evidence="6" type="ORF">SAMN02745164_00099</name>
</gene>
<dbReference type="NCBIfam" id="TIGR01023">
    <property type="entry name" value="rpmG_bact"/>
    <property type="match status" value="1"/>
</dbReference>
<dbReference type="GO" id="GO:0005840">
    <property type="term" value="C:ribosome"/>
    <property type="evidence" value="ECO:0007669"/>
    <property type="project" value="UniProtKB-KW"/>
</dbReference>
<dbReference type="InterPro" id="IPR038584">
    <property type="entry name" value="Ribosomal_bL33_sf"/>
</dbReference>
<dbReference type="RefSeq" id="WP_072862282.1">
    <property type="nucleotide sequence ID" value="NZ_FQUI01000001.1"/>
</dbReference>
<reference evidence="6" key="1">
    <citation type="submission" date="2016-11" db="EMBL/GenBank/DDBJ databases">
        <authorList>
            <person name="Varghese N."/>
            <person name="Submissions S."/>
        </authorList>
    </citation>
    <scope>NUCLEOTIDE SEQUENCE [LARGE SCALE GENOMIC DNA]</scope>
    <source>
        <strain evidence="6">DSM 16785</strain>
    </source>
</reference>
<dbReference type="AlphaFoldDB" id="A0A1M4S722"/>
<evidence type="ECO:0000256" key="4">
    <source>
        <dbReference type="ARBA" id="ARBA00035176"/>
    </source>
</evidence>
<evidence type="ECO:0000256" key="5">
    <source>
        <dbReference type="HAMAP-Rule" id="MF_00294"/>
    </source>
</evidence>
<comment type="caution">
    <text evidence="6">The sequence shown here is derived from an EMBL/GenBank/DDBJ whole genome shotgun (WGS) entry which is preliminary data.</text>
</comment>
<evidence type="ECO:0000256" key="3">
    <source>
        <dbReference type="ARBA" id="ARBA00023274"/>
    </source>
</evidence>
<dbReference type="GO" id="GO:0005737">
    <property type="term" value="C:cytoplasm"/>
    <property type="evidence" value="ECO:0007669"/>
    <property type="project" value="UniProtKB-ARBA"/>
</dbReference>
<dbReference type="Proteomes" id="UP000184334">
    <property type="component" value="Unassembled WGS sequence"/>
</dbReference>
<dbReference type="SUPFAM" id="SSF57829">
    <property type="entry name" value="Zn-binding ribosomal proteins"/>
    <property type="match status" value="1"/>
</dbReference>
<dbReference type="EMBL" id="FQUI01000001">
    <property type="protein sequence ID" value="SHE27981.1"/>
    <property type="molecule type" value="Genomic_DNA"/>
</dbReference>
<dbReference type="GO" id="GO:0003735">
    <property type="term" value="F:structural constituent of ribosome"/>
    <property type="evidence" value="ECO:0007669"/>
    <property type="project" value="InterPro"/>
</dbReference>
<accession>A0A1M4S722</accession>
<proteinExistence type="inferred from homology"/>
<dbReference type="STRING" id="1122195.SAMN02745164_00099"/>
<evidence type="ECO:0000313" key="7">
    <source>
        <dbReference type="Proteomes" id="UP000184334"/>
    </source>
</evidence>
<dbReference type="InterPro" id="IPR001705">
    <property type="entry name" value="Ribosomal_bL33"/>
</dbReference>
<dbReference type="InterPro" id="IPR011332">
    <property type="entry name" value="Ribosomal_zn-bd"/>
</dbReference>
<dbReference type="NCBIfam" id="NF001764">
    <property type="entry name" value="PRK00504.1"/>
    <property type="match status" value="1"/>
</dbReference>
<keyword evidence="3 5" id="KW-0687">Ribonucleoprotein</keyword>
<evidence type="ECO:0000256" key="1">
    <source>
        <dbReference type="ARBA" id="ARBA00007596"/>
    </source>
</evidence>
<organism evidence="6 7">
    <name type="scientific">Marinitoga hydrogenitolerans (strain DSM 16785 / JCM 12826 / AT1271)</name>
    <dbReference type="NCBI Taxonomy" id="1122195"/>
    <lineage>
        <taxon>Bacteria</taxon>
        <taxon>Thermotogati</taxon>
        <taxon>Thermotogota</taxon>
        <taxon>Thermotogae</taxon>
        <taxon>Petrotogales</taxon>
        <taxon>Petrotogaceae</taxon>
        <taxon>Marinitoga</taxon>
    </lineage>
</organism>
<keyword evidence="2 5" id="KW-0689">Ribosomal protein</keyword>
<name>A0A1M4S722_MARH1</name>